<keyword evidence="2" id="KW-1185">Reference proteome</keyword>
<dbReference type="EMBL" id="CAKKNE010000004">
    <property type="protein sequence ID" value="CAH0373626.1"/>
    <property type="molecule type" value="Genomic_DNA"/>
</dbReference>
<dbReference type="AlphaFoldDB" id="A0A8J2SMC7"/>
<name>A0A8J2SMC7_9STRA</name>
<accession>A0A8J2SMC7</accession>
<gene>
    <name evidence="1" type="ORF">PECAL_4P08400</name>
</gene>
<reference evidence="1" key="1">
    <citation type="submission" date="2021-11" db="EMBL/GenBank/DDBJ databases">
        <authorList>
            <consortium name="Genoscope - CEA"/>
            <person name="William W."/>
        </authorList>
    </citation>
    <scope>NUCLEOTIDE SEQUENCE</scope>
</reference>
<evidence type="ECO:0000313" key="1">
    <source>
        <dbReference type="EMBL" id="CAH0373626.1"/>
    </source>
</evidence>
<organism evidence="1 2">
    <name type="scientific">Pelagomonas calceolata</name>
    <dbReference type="NCBI Taxonomy" id="35677"/>
    <lineage>
        <taxon>Eukaryota</taxon>
        <taxon>Sar</taxon>
        <taxon>Stramenopiles</taxon>
        <taxon>Ochrophyta</taxon>
        <taxon>Pelagophyceae</taxon>
        <taxon>Pelagomonadales</taxon>
        <taxon>Pelagomonadaceae</taxon>
        <taxon>Pelagomonas</taxon>
    </lineage>
</organism>
<comment type="caution">
    <text evidence="1">The sequence shown here is derived from an EMBL/GenBank/DDBJ whole genome shotgun (WGS) entry which is preliminary data.</text>
</comment>
<evidence type="ECO:0000313" key="2">
    <source>
        <dbReference type="Proteomes" id="UP000789595"/>
    </source>
</evidence>
<dbReference type="Proteomes" id="UP000789595">
    <property type="component" value="Unassembled WGS sequence"/>
</dbReference>
<protein>
    <submittedName>
        <fullName evidence="1">Uncharacterized protein</fullName>
    </submittedName>
</protein>
<proteinExistence type="predicted"/>
<sequence>MERDHFNFRCVPVRNRRKRLETEALCPSSLTSRTCTKSGRRWGSPLALARNAVDAEFFKVCRATRGNFGTGTNSRFQAALEEYDNACRKALRLNLHDWDANADSIWNFCEDGDIKSIRAEVGTLRGGCTAEKVTLKELQSEVIGWHRASVVDDSWLPRLKYQSHTVLSDKKMGKLFDVNSTAIKARKVVGALIATTAAQRELYRAYDQAHFGGRGKFG</sequence>